<dbReference type="HAMAP" id="MF_00163">
    <property type="entry name" value="Pep_deformylase"/>
    <property type="match status" value="1"/>
</dbReference>
<evidence type="ECO:0000313" key="5">
    <source>
        <dbReference type="Proteomes" id="UP000240206"/>
    </source>
</evidence>
<name>A0A2P7EHY7_9SYNE</name>
<comment type="function">
    <text evidence="3">Removes the formyl group from the N-terminal Met of newly synthesized proteins. Requires at least a dipeptide for an efficient rate of reaction. N-terminal L-methionine is a prerequisite for activity but the enzyme has broad specificity at other positions.</text>
</comment>
<accession>A0A2P7EHY7</accession>
<comment type="catalytic activity">
    <reaction evidence="3">
        <text>N-terminal N-formyl-L-methionyl-[peptide] + H2O = N-terminal L-methionyl-[peptide] + formate</text>
        <dbReference type="Rhea" id="RHEA:24420"/>
        <dbReference type="Rhea" id="RHEA-COMP:10639"/>
        <dbReference type="Rhea" id="RHEA-COMP:10640"/>
        <dbReference type="ChEBI" id="CHEBI:15377"/>
        <dbReference type="ChEBI" id="CHEBI:15740"/>
        <dbReference type="ChEBI" id="CHEBI:49298"/>
        <dbReference type="ChEBI" id="CHEBI:64731"/>
        <dbReference type="EC" id="3.5.1.88"/>
    </reaction>
</comment>
<evidence type="ECO:0000256" key="3">
    <source>
        <dbReference type="HAMAP-Rule" id="MF_00163"/>
    </source>
</evidence>
<dbReference type="PANTHER" id="PTHR10458">
    <property type="entry name" value="PEPTIDE DEFORMYLASE"/>
    <property type="match status" value="1"/>
</dbReference>
<dbReference type="PRINTS" id="PR01576">
    <property type="entry name" value="PDEFORMYLASE"/>
</dbReference>
<dbReference type="Proteomes" id="UP000240206">
    <property type="component" value="Unassembled WGS sequence"/>
</dbReference>
<feature type="binding site" evidence="3">
    <location>
        <position position="167"/>
    </location>
    <ligand>
        <name>Fe cation</name>
        <dbReference type="ChEBI" id="CHEBI:24875"/>
    </ligand>
</feature>
<dbReference type="Gene3D" id="3.90.45.10">
    <property type="entry name" value="Peptide deformylase"/>
    <property type="match status" value="1"/>
</dbReference>
<evidence type="ECO:0000256" key="2">
    <source>
        <dbReference type="ARBA" id="ARBA00022917"/>
    </source>
</evidence>
<dbReference type="SUPFAM" id="SSF56420">
    <property type="entry name" value="Peptide deformylase"/>
    <property type="match status" value="1"/>
</dbReference>
<sequence>MALDFASLARLSERQNSTVMVPKGDEQPASPRIHTLGATELRQSAKRISRVDESIRDLARNMLRSMYAAKGIGLAAPQVGVQQQLLVIDLEPEEAANPPLVLINPEISNTSEELDTYEEGCLSIPGVYLQVVRPSRVEISYRDELGRPQRRKADGLLARCILHELDHLKGVLFVDRVTDEISLNSELQRLGLNSAHVQPLA</sequence>
<dbReference type="GO" id="GO:0046872">
    <property type="term" value="F:metal ion binding"/>
    <property type="evidence" value="ECO:0007669"/>
    <property type="project" value="UniProtKB-KW"/>
</dbReference>
<keyword evidence="2 3" id="KW-0648">Protein biosynthesis</keyword>
<dbReference type="Pfam" id="PF01327">
    <property type="entry name" value="Pep_deformylase"/>
    <property type="match status" value="1"/>
</dbReference>
<dbReference type="RefSeq" id="WP_106498824.1">
    <property type="nucleotide sequence ID" value="NZ_PXVC01000002.1"/>
</dbReference>
<comment type="cofactor">
    <cofactor evidence="3">
        <name>Fe(2+)</name>
        <dbReference type="ChEBI" id="CHEBI:29033"/>
    </cofactor>
    <text evidence="3">Binds 1 Fe(2+) ion.</text>
</comment>
<dbReference type="InterPro" id="IPR023635">
    <property type="entry name" value="Peptide_deformylase"/>
</dbReference>
<dbReference type="EC" id="3.5.1.88" evidence="3"/>
<protein>
    <recommendedName>
        <fullName evidence="3">Peptide deformylase</fullName>
        <shortName evidence="3">PDF</shortName>
        <ecNumber evidence="3">3.5.1.88</ecNumber>
    </recommendedName>
    <alternativeName>
        <fullName evidence="3">Polypeptide deformylase</fullName>
    </alternativeName>
</protein>
<feature type="binding site" evidence="3">
    <location>
        <position position="121"/>
    </location>
    <ligand>
        <name>Fe cation</name>
        <dbReference type="ChEBI" id="CHEBI:24875"/>
    </ligand>
</feature>
<dbReference type="STRING" id="1910958.BTM30_03400"/>
<evidence type="ECO:0000313" key="4">
    <source>
        <dbReference type="EMBL" id="PSI02814.1"/>
    </source>
</evidence>
<gene>
    <name evidence="3 4" type="primary">def</name>
    <name evidence="4" type="ORF">C7K08_01090</name>
</gene>
<dbReference type="GO" id="GO:0006412">
    <property type="term" value="P:translation"/>
    <property type="evidence" value="ECO:0007669"/>
    <property type="project" value="UniProtKB-UniRule"/>
</dbReference>
<dbReference type="CDD" id="cd00487">
    <property type="entry name" value="Pep_deformylase"/>
    <property type="match status" value="1"/>
</dbReference>
<dbReference type="AlphaFoldDB" id="A0A2P7EHY7"/>
<dbReference type="GO" id="GO:0042586">
    <property type="term" value="F:peptide deformylase activity"/>
    <property type="evidence" value="ECO:0007669"/>
    <property type="project" value="UniProtKB-UniRule"/>
</dbReference>
<keyword evidence="3" id="KW-0408">Iron</keyword>
<keyword evidence="5" id="KW-1185">Reference proteome</keyword>
<dbReference type="NCBIfam" id="NF001159">
    <property type="entry name" value="PRK00150.1-3"/>
    <property type="match status" value="1"/>
</dbReference>
<dbReference type="InterPro" id="IPR036821">
    <property type="entry name" value="Peptide_deformylase_sf"/>
</dbReference>
<dbReference type="EMBL" id="PXVC01000002">
    <property type="protein sequence ID" value="PSI02814.1"/>
    <property type="molecule type" value="Genomic_DNA"/>
</dbReference>
<feature type="binding site" evidence="3">
    <location>
        <position position="163"/>
    </location>
    <ligand>
        <name>Fe cation</name>
        <dbReference type="ChEBI" id="CHEBI:24875"/>
    </ligand>
</feature>
<dbReference type="NCBIfam" id="TIGR00079">
    <property type="entry name" value="pept_deformyl"/>
    <property type="match status" value="1"/>
</dbReference>
<comment type="similarity">
    <text evidence="1 3">Belongs to the polypeptide deformylase family.</text>
</comment>
<reference evidence="5" key="1">
    <citation type="submission" date="2018-03" db="EMBL/GenBank/DDBJ databases">
        <title>Ecological and genomic features of two cosmopolitan and abundant freshwater picocyanobacteria.</title>
        <authorList>
            <person name="Cabello-Yeves P.J."/>
            <person name="Picazo A."/>
            <person name="Camacho A."/>
            <person name="Callieri C."/>
            <person name="Rosselli R."/>
            <person name="Roda-Garcia J."/>
            <person name="Coutinho F.H."/>
            <person name="Rodriguez-Valera F."/>
        </authorList>
    </citation>
    <scope>NUCLEOTIDE SEQUENCE [LARGE SCALE GENOMIC DNA]</scope>
    <source>
        <strain evidence="5">Tous</strain>
    </source>
</reference>
<keyword evidence="3" id="KW-0378">Hydrolase</keyword>
<dbReference type="PIRSF" id="PIRSF004749">
    <property type="entry name" value="Pep_def"/>
    <property type="match status" value="1"/>
</dbReference>
<keyword evidence="3" id="KW-0479">Metal-binding</keyword>
<organism evidence="4 5">
    <name type="scientific">Synechococcus lacustris str. Tous</name>
    <dbReference type="NCBI Taxonomy" id="1910958"/>
    <lineage>
        <taxon>Bacteria</taxon>
        <taxon>Bacillati</taxon>
        <taxon>Cyanobacteriota</taxon>
        <taxon>Cyanophyceae</taxon>
        <taxon>Synechococcales</taxon>
        <taxon>Synechococcaceae</taxon>
        <taxon>Synechococcus</taxon>
    </lineage>
</organism>
<evidence type="ECO:0000256" key="1">
    <source>
        <dbReference type="ARBA" id="ARBA00010759"/>
    </source>
</evidence>
<dbReference type="PANTHER" id="PTHR10458:SF22">
    <property type="entry name" value="PEPTIDE DEFORMYLASE"/>
    <property type="match status" value="1"/>
</dbReference>
<feature type="active site" evidence="3">
    <location>
        <position position="164"/>
    </location>
</feature>
<proteinExistence type="inferred from homology"/>
<comment type="caution">
    <text evidence="4">The sequence shown here is derived from an EMBL/GenBank/DDBJ whole genome shotgun (WGS) entry which is preliminary data.</text>
</comment>